<reference evidence="2" key="2">
    <citation type="submission" date="2023-06" db="EMBL/GenBank/DDBJ databases">
        <authorList>
            <consortium name="Lawrence Berkeley National Laboratory"/>
            <person name="Haridas S."/>
            <person name="Hensen N."/>
            <person name="Bonometti L."/>
            <person name="Westerberg I."/>
            <person name="Brannstrom I.O."/>
            <person name="Guillou S."/>
            <person name="Cros-Aarteil S."/>
            <person name="Calhoun S."/>
            <person name="Kuo A."/>
            <person name="Mondo S."/>
            <person name="Pangilinan J."/>
            <person name="Riley R."/>
            <person name="LaButti K."/>
            <person name="Andreopoulos B."/>
            <person name="Lipzen A."/>
            <person name="Chen C."/>
            <person name="Yanf M."/>
            <person name="Daum C."/>
            <person name="Ng V."/>
            <person name="Clum A."/>
            <person name="Steindorff A."/>
            <person name="Ohm R."/>
            <person name="Martin F."/>
            <person name="Silar P."/>
            <person name="Natvig D."/>
            <person name="Lalanne C."/>
            <person name="Gautier V."/>
            <person name="Ament-velasquez S.L."/>
            <person name="Kruys A."/>
            <person name="Hutchinson M.I."/>
            <person name="Powell A.J."/>
            <person name="Barry K."/>
            <person name="Miller A.N."/>
            <person name="Grigoriev I.V."/>
            <person name="Debuchy R."/>
            <person name="Gladieux P."/>
            <person name="Thoren M.H."/>
            <person name="Johannesson H."/>
        </authorList>
    </citation>
    <scope>NUCLEOTIDE SEQUENCE</scope>
    <source>
        <strain evidence="2">CBS 232.78</strain>
    </source>
</reference>
<evidence type="ECO:0008006" key="4">
    <source>
        <dbReference type="Google" id="ProtNLM"/>
    </source>
</evidence>
<gene>
    <name evidence="2" type="ORF">B0H63DRAFT_33103</name>
</gene>
<evidence type="ECO:0000313" key="2">
    <source>
        <dbReference type="EMBL" id="KAK3394037.1"/>
    </source>
</evidence>
<feature type="compositionally biased region" description="Basic residues" evidence="1">
    <location>
        <begin position="263"/>
        <end position="272"/>
    </location>
</feature>
<feature type="compositionally biased region" description="Basic and acidic residues" evidence="1">
    <location>
        <begin position="299"/>
        <end position="308"/>
    </location>
</feature>
<evidence type="ECO:0000256" key="1">
    <source>
        <dbReference type="SAM" id="MobiDB-lite"/>
    </source>
</evidence>
<organism evidence="2 3">
    <name type="scientific">Podospora didyma</name>
    <dbReference type="NCBI Taxonomy" id="330526"/>
    <lineage>
        <taxon>Eukaryota</taxon>
        <taxon>Fungi</taxon>
        <taxon>Dikarya</taxon>
        <taxon>Ascomycota</taxon>
        <taxon>Pezizomycotina</taxon>
        <taxon>Sordariomycetes</taxon>
        <taxon>Sordariomycetidae</taxon>
        <taxon>Sordariales</taxon>
        <taxon>Podosporaceae</taxon>
        <taxon>Podospora</taxon>
    </lineage>
</organism>
<dbReference type="EMBL" id="JAULSW010000001">
    <property type="protein sequence ID" value="KAK3394037.1"/>
    <property type="molecule type" value="Genomic_DNA"/>
</dbReference>
<accession>A0AAE0P686</accession>
<proteinExistence type="predicted"/>
<keyword evidence="3" id="KW-1185">Reference proteome</keyword>
<feature type="region of interest" description="Disordered" evidence="1">
    <location>
        <begin position="249"/>
        <end position="313"/>
    </location>
</feature>
<feature type="region of interest" description="Disordered" evidence="1">
    <location>
        <begin position="151"/>
        <end position="193"/>
    </location>
</feature>
<evidence type="ECO:0000313" key="3">
    <source>
        <dbReference type="Proteomes" id="UP001285441"/>
    </source>
</evidence>
<feature type="compositionally biased region" description="Low complexity" evidence="1">
    <location>
        <begin position="285"/>
        <end position="296"/>
    </location>
</feature>
<dbReference type="Proteomes" id="UP001285441">
    <property type="component" value="Unassembled WGS sequence"/>
</dbReference>
<feature type="compositionally biased region" description="Polar residues" evidence="1">
    <location>
        <begin position="13"/>
        <end position="22"/>
    </location>
</feature>
<feature type="region of interest" description="Disordered" evidence="1">
    <location>
        <begin position="1"/>
        <end position="32"/>
    </location>
</feature>
<name>A0AAE0P686_9PEZI</name>
<comment type="caution">
    <text evidence="2">The sequence shown here is derived from an EMBL/GenBank/DDBJ whole genome shotgun (WGS) entry which is preliminary data.</text>
</comment>
<protein>
    <recommendedName>
        <fullName evidence="4">Ankyrin repeat protein</fullName>
    </recommendedName>
</protein>
<reference evidence="2" key="1">
    <citation type="journal article" date="2023" name="Mol. Phylogenet. Evol.">
        <title>Genome-scale phylogeny and comparative genomics of the fungal order Sordariales.</title>
        <authorList>
            <person name="Hensen N."/>
            <person name="Bonometti L."/>
            <person name="Westerberg I."/>
            <person name="Brannstrom I.O."/>
            <person name="Guillou S."/>
            <person name="Cros-Aarteil S."/>
            <person name="Calhoun S."/>
            <person name="Haridas S."/>
            <person name="Kuo A."/>
            <person name="Mondo S."/>
            <person name="Pangilinan J."/>
            <person name="Riley R."/>
            <person name="LaButti K."/>
            <person name="Andreopoulos B."/>
            <person name="Lipzen A."/>
            <person name="Chen C."/>
            <person name="Yan M."/>
            <person name="Daum C."/>
            <person name="Ng V."/>
            <person name="Clum A."/>
            <person name="Steindorff A."/>
            <person name="Ohm R.A."/>
            <person name="Martin F."/>
            <person name="Silar P."/>
            <person name="Natvig D.O."/>
            <person name="Lalanne C."/>
            <person name="Gautier V."/>
            <person name="Ament-Velasquez S.L."/>
            <person name="Kruys A."/>
            <person name="Hutchinson M.I."/>
            <person name="Powell A.J."/>
            <person name="Barry K."/>
            <person name="Miller A.N."/>
            <person name="Grigoriev I.V."/>
            <person name="Debuchy R."/>
            <person name="Gladieux P."/>
            <person name="Hiltunen Thoren M."/>
            <person name="Johannesson H."/>
        </authorList>
    </citation>
    <scope>NUCLEOTIDE SEQUENCE</scope>
    <source>
        <strain evidence="2">CBS 232.78</strain>
    </source>
</reference>
<sequence>MRKVKDGRVTKPGGSTSSNAQPSRRKRGRPAIEWTRSRKRKLLRLYLYTPEADLSLKKILDLLAEGGFHPKLRHTQCLLKELLSRLYRQKRPRNWASMEDRLAAYLRSLRDTKTSASLSPTVLTDCSILLASNPSANWRPSNWDRAGLSEQMRELDSPSPTSLPKSDEDGDIDLSPRSPRDFGESSRQPGCVSVDNTCSGGTFKYDSGTTDERRDSCMNSLRDRFPSQTSSFLADVASLLSGLSIYSSSAESSSHNSASTSSSRRRRRRRRSSASTGALQGNAPSSSVSESARSNSRTLSEDPRRLKAESQTPAISHVTRAENEELVCSCCSKTVWCLHQRINAAVIHKQPADSFACTPEEVNTRDGLGNTALHVAARWGAPGPILFRLMALSSNPAVINQRHETFLHVLDPSSLSNKELGHIAKYLATSRVFNFAQLDEEGHTFVERLFRHLSFSIESLEAIF</sequence>
<dbReference type="AlphaFoldDB" id="A0AAE0P686"/>
<feature type="compositionally biased region" description="Low complexity" evidence="1">
    <location>
        <begin position="249"/>
        <end position="262"/>
    </location>
</feature>